<evidence type="ECO:0000259" key="5">
    <source>
        <dbReference type="PROSITE" id="PS51372"/>
    </source>
</evidence>
<keyword evidence="6" id="KW-0762">Sugar transport</keyword>
<comment type="caution">
    <text evidence="6">The sequence shown here is derived from an EMBL/GenBank/DDBJ whole genome shotgun (WGS) entry which is preliminary data.</text>
</comment>
<dbReference type="AlphaFoldDB" id="A0A9D1ZKS4"/>
<dbReference type="EMBL" id="DXCM01000021">
    <property type="protein sequence ID" value="HIY91812.1"/>
    <property type="molecule type" value="Genomic_DNA"/>
</dbReference>
<name>A0A9D1ZKS4_9LACO</name>
<dbReference type="PANTHER" id="PTHR30185:SF13">
    <property type="entry name" value="LICABCH OPERON REGULATOR-RELATED"/>
    <property type="match status" value="1"/>
</dbReference>
<dbReference type="Pfam" id="PF00359">
    <property type="entry name" value="PTS_EIIA_2"/>
    <property type="match status" value="1"/>
</dbReference>
<dbReference type="Gene3D" id="3.40.930.10">
    <property type="entry name" value="Mannitol-specific EII, Chain A"/>
    <property type="match status" value="1"/>
</dbReference>
<organism evidence="6 7">
    <name type="scientific">Candidatus Companilactobacillus pullicola</name>
    <dbReference type="NCBI Taxonomy" id="2838523"/>
    <lineage>
        <taxon>Bacteria</taxon>
        <taxon>Bacillati</taxon>
        <taxon>Bacillota</taxon>
        <taxon>Bacilli</taxon>
        <taxon>Lactobacillales</taxon>
        <taxon>Lactobacillaceae</taxon>
        <taxon>Companilactobacillus</taxon>
    </lineage>
</organism>
<evidence type="ECO:0000259" key="3">
    <source>
        <dbReference type="PROSITE" id="PS51094"/>
    </source>
</evidence>
<dbReference type="GO" id="GO:0008982">
    <property type="term" value="F:protein-N(PI)-phosphohistidine-sugar phosphotransferase activity"/>
    <property type="evidence" value="ECO:0007669"/>
    <property type="project" value="InterPro"/>
</dbReference>
<reference evidence="6" key="2">
    <citation type="submission" date="2021-04" db="EMBL/GenBank/DDBJ databases">
        <authorList>
            <person name="Gilroy R."/>
        </authorList>
    </citation>
    <scope>NUCLEOTIDE SEQUENCE</scope>
    <source>
        <strain evidence="6">3204</strain>
    </source>
</reference>
<keyword evidence="1" id="KW-0808">Transferase</keyword>
<protein>
    <submittedName>
        <fullName evidence="6">PTS sugar transporter subunit IIA</fullName>
    </submittedName>
</protein>
<dbReference type="SUPFAM" id="SSF63520">
    <property type="entry name" value="PTS-regulatory domain, PRD"/>
    <property type="match status" value="1"/>
</dbReference>
<feature type="domain" description="PRD" evidence="5">
    <location>
        <begin position="281"/>
        <end position="385"/>
    </location>
</feature>
<dbReference type="InterPro" id="IPR011608">
    <property type="entry name" value="PRD"/>
</dbReference>
<accession>A0A9D1ZKS4</accession>
<dbReference type="InterPro" id="IPR016152">
    <property type="entry name" value="PTrfase/Anion_transptr"/>
</dbReference>
<dbReference type="Gene3D" id="1.10.1790.10">
    <property type="entry name" value="PRD domain"/>
    <property type="match status" value="1"/>
</dbReference>
<dbReference type="InterPro" id="IPR050661">
    <property type="entry name" value="BglG_antiterminators"/>
</dbReference>
<evidence type="ECO:0000259" key="4">
    <source>
        <dbReference type="PROSITE" id="PS51099"/>
    </source>
</evidence>
<dbReference type="Proteomes" id="UP000824013">
    <property type="component" value="Unassembled WGS sequence"/>
</dbReference>
<evidence type="ECO:0000313" key="6">
    <source>
        <dbReference type="EMBL" id="HIY91812.1"/>
    </source>
</evidence>
<dbReference type="InterPro" id="IPR002178">
    <property type="entry name" value="PTS_EIIA_type-2_dom"/>
</dbReference>
<gene>
    <name evidence="6" type="ORF">H9820_02565</name>
</gene>
<dbReference type="InterPro" id="IPR036095">
    <property type="entry name" value="PTS_EIIB-like_sf"/>
</dbReference>
<dbReference type="PROSITE" id="PS51372">
    <property type="entry name" value="PRD_2"/>
    <property type="match status" value="1"/>
</dbReference>
<sequence>MNQNIVHYSDLERKFDISKPTVSKNLSNVDSFVESLNKDIRLVRSRQRGIYFSGDEGYLLKILERNSEWHPITPKDRRMFILSSLLFKKNVTSISELVDKLFVSQRTIENDLLWVRKFIADNNGKLVNDYGTLRLLMSKDYLYAFMIYVFHDYWGDNINQSDDKNVVFPPILKNFFNEDDAKRIFRFVDSFLMKSQFRTTEYEYTSLVIYLLIQYTLFSNSKDIVKVNNLDDAFDSFEEETIELSDEFEKKFNYQFKNDQKSFLNNFMILIKSENNMRLSFDNENEISKIKKIIIGKDKRVNIYDNQFLEGLSKHISLSIKRIHFGMKIINPYTYNFKKSYPVSFEDALRLSEKINKEFNVSFNDDEIALMGMYFASLNDRKGVINKKITATIVCNTGIGTSRFLEGKIEQEMSDVISVDSVKVTHELASEKIDSDIVISTVPLTEVNKPYAFVSPFLTKEDKNKILELIRQVENPNNSKNLLENLINPNLIVTVESPGSDYKSSLLELTEQTIKYGYTDDEIFDSAIVREKLSSTAMDGMALPHGTTDHIKKPFIGVIRSRKGIEWLGDEVHIAFFMGLKGIDASQMKSIYHELNKIVESKKIINNLINAQDINGFLKYFEEDNFG</sequence>
<dbReference type="PROSITE" id="PS51099">
    <property type="entry name" value="PTS_EIIB_TYPE_2"/>
    <property type="match status" value="1"/>
</dbReference>
<dbReference type="Pfam" id="PF00874">
    <property type="entry name" value="PRD"/>
    <property type="match status" value="1"/>
</dbReference>
<feature type="domain" description="PTS EIIA type-2" evidence="3">
    <location>
        <begin position="485"/>
        <end position="624"/>
    </location>
</feature>
<dbReference type="SUPFAM" id="SSF55804">
    <property type="entry name" value="Phoshotransferase/anion transport protein"/>
    <property type="match status" value="1"/>
</dbReference>
<dbReference type="PANTHER" id="PTHR30185">
    <property type="entry name" value="CRYPTIC BETA-GLUCOSIDE BGL OPERON ANTITERMINATOR"/>
    <property type="match status" value="1"/>
</dbReference>
<dbReference type="Gene3D" id="3.40.50.2300">
    <property type="match status" value="1"/>
</dbReference>
<evidence type="ECO:0000313" key="7">
    <source>
        <dbReference type="Proteomes" id="UP000824013"/>
    </source>
</evidence>
<dbReference type="CDD" id="cd05568">
    <property type="entry name" value="PTS_IIB_bgl_like"/>
    <property type="match status" value="1"/>
</dbReference>
<keyword evidence="6" id="KW-0813">Transport</keyword>
<dbReference type="SUPFAM" id="SSF52794">
    <property type="entry name" value="PTS system IIB component-like"/>
    <property type="match status" value="1"/>
</dbReference>
<dbReference type="GO" id="GO:0009401">
    <property type="term" value="P:phosphoenolpyruvate-dependent sugar phosphotransferase system"/>
    <property type="evidence" value="ECO:0007669"/>
    <property type="project" value="InterPro"/>
</dbReference>
<feature type="domain" description="PTS EIIB type-2" evidence="4">
    <location>
        <begin position="389"/>
        <end position="478"/>
    </location>
</feature>
<dbReference type="InterPro" id="IPR036634">
    <property type="entry name" value="PRD_sf"/>
</dbReference>
<reference evidence="6" key="1">
    <citation type="journal article" date="2021" name="PeerJ">
        <title>Extensive microbial diversity within the chicken gut microbiome revealed by metagenomics and culture.</title>
        <authorList>
            <person name="Gilroy R."/>
            <person name="Ravi A."/>
            <person name="Getino M."/>
            <person name="Pursley I."/>
            <person name="Horton D.L."/>
            <person name="Alikhan N.F."/>
            <person name="Baker D."/>
            <person name="Gharbi K."/>
            <person name="Hall N."/>
            <person name="Watson M."/>
            <person name="Adriaenssens E.M."/>
            <person name="Foster-Nyarko E."/>
            <person name="Jarju S."/>
            <person name="Secka A."/>
            <person name="Antonio M."/>
            <person name="Oren A."/>
            <person name="Chaudhuri R.R."/>
            <person name="La Ragione R."/>
            <person name="Hildebrand F."/>
            <person name="Pallen M.J."/>
        </authorList>
    </citation>
    <scope>NUCLEOTIDE SEQUENCE</scope>
    <source>
        <strain evidence="6">3204</strain>
    </source>
</reference>
<dbReference type="InterPro" id="IPR013011">
    <property type="entry name" value="PTS_EIIB_2"/>
</dbReference>
<evidence type="ECO:0000256" key="2">
    <source>
        <dbReference type="ARBA" id="ARBA00022737"/>
    </source>
</evidence>
<evidence type="ECO:0000256" key="1">
    <source>
        <dbReference type="ARBA" id="ARBA00022679"/>
    </source>
</evidence>
<keyword evidence="2" id="KW-0677">Repeat</keyword>
<dbReference type="GO" id="GO:0006355">
    <property type="term" value="P:regulation of DNA-templated transcription"/>
    <property type="evidence" value="ECO:0007669"/>
    <property type="project" value="InterPro"/>
</dbReference>
<proteinExistence type="predicted"/>
<dbReference type="PROSITE" id="PS51094">
    <property type="entry name" value="PTS_EIIA_TYPE_2"/>
    <property type="match status" value="1"/>
</dbReference>